<feature type="transmembrane region" description="Helical" evidence="7">
    <location>
        <begin position="1642"/>
        <end position="1663"/>
    </location>
</feature>
<evidence type="ECO:0000256" key="7">
    <source>
        <dbReference type="SAM" id="Phobius"/>
    </source>
</evidence>
<feature type="transmembrane region" description="Helical" evidence="7">
    <location>
        <begin position="1174"/>
        <end position="1195"/>
    </location>
</feature>
<feature type="compositionally biased region" description="Basic and acidic residues" evidence="6">
    <location>
        <begin position="825"/>
        <end position="834"/>
    </location>
</feature>
<feature type="transmembrane region" description="Helical" evidence="7">
    <location>
        <begin position="1115"/>
        <end position="1135"/>
    </location>
</feature>
<reference evidence="10 12" key="1">
    <citation type="submission" date="2018-03" db="EMBL/GenBank/DDBJ databases">
        <title>Draft genome sequence of Rohu Carp (Labeo rohita).</title>
        <authorList>
            <person name="Das P."/>
            <person name="Kushwaha B."/>
            <person name="Joshi C.G."/>
            <person name="Kumar D."/>
            <person name="Nagpure N.S."/>
            <person name="Sahoo L."/>
            <person name="Das S.P."/>
            <person name="Bit A."/>
            <person name="Patnaik S."/>
            <person name="Meher P.K."/>
            <person name="Jayasankar P."/>
            <person name="Koringa P.G."/>
            <person name="Patel N.V."/>
            <person name="Hinsu A.T."/>
            <person name="Kumar R."/>
            <person name="Pandey M."/>
            <person name="Agarwal S."/>
            <person name="Srivastava S."/>
            <person name="Singh M."/>
            <person name="Iquebal M.A."/>
            <person name="Jaiswal S."/>
            <person name="Angadi U.B."/>
            <person name="Kumar N."/>
            <person name="Raza M."/>
            <person name="Shah T.M."/>
            <person name="Rai A."/>
            <person name="Jena J.K."/>
        </authorList>
    </citation>
    <scope>NUCLEOTIDE SEQUENCE [LARGE SCALE GENOMIC DNA]</scope>
    <source>
        <strain evidence="10">DASCIFA01</strain>
        <tissue evidence="10">Testis</tissue>
    </source>
</reference>
<dbReference type="PROSITE" id="PS50221">
    <property type="entry name" value="GAIN_B"/>
    <property type="match status" value="1"/>
</dbReference>
<feature type="region of interest" description="Disordered" evidence="6">
    <location>
        <begin position="699"/>
        <end position="869"/>
    </location>
</feature>
<feature type="transmembrane region" description="Helical" evidence="7">
    <location>
        <begin position="112"/>
        <end position="132"/>
    </location>
</feature>
<feature type="transmembrane region" description="Helical" evidence="7">
    <location>
        <begin position="1412"/>
        <end position="1437"/>
    </location>
</feature>
<feature type="compositionally biased region" description="Basic and acidic residues" evidence="6">
    <location>
        <begin position="404"/>
        <end position="413"/>
    </location>
</feature>
<sequence>MRSYTKDSNKWTPGVITDVTGPLSYRVRTGDGQVHRRHVDQLLDRVTPSWSPSGPEPEGYTVSRPEPSGIERPELQPPAMEMENPGEEIAGAESMSESPRSRRKSRGSNPTLLVVNICLSMTVFYLLFVFGINNPVQHVNVARVSGENIVPESDHHKYRDEGPCTAFTALLQYFLLATFTWNTLYGINVYMLFHGSVSGTPRWFPKVCMAVGWGLPAVIVGISLASTYRVDEPLGYRQEEFCWLASVDHKQRFSIMKPMLWGFVLPLLIMLISSTAILLHFMYNICKTNPNLNSDRIEQRHDSRAPPHNRDRTEQHHNNQPPPHNRDHTEQHHNNQPLPHNRDHTEQRHNNQPLPHNRDHTEQRHNNQPLPHNRDHTEQRHNNQPLPHNRDHTEQRHNNQPLPHNRDHTEQHHNNQPPPHNSTESGFNENIGFVLYDNDQFFQSKSFQPSLDTKRRVISANLEENPEIVQFTVSPSAYDINYNYSKALDWISITGCALSVLGLCATALYQIRTRKSRGGNPTLLVVNICLSMTVFYLFFIFGINNPVEHPIEREVSGENIVPESDHHKYPDQGPCTAFTALLQYFLLATFTWNTLYGINVYINETPRWFPKAFIAVGWGLPAVIVGISLGSTYRVDEPLGYRQEEFCWLASVDHKQTFSTKKPMFWGFVLPLLIMLILNTAILLHFMYNICKTNPNLNTNRIEQHHNNQPPPHNRGHNEQRRNNQPPPHNSGHNEQRRNNQPPPHNSGHNEQRRNNQPPPHNRDHTEQHHNNQPPPHNRDHTEQHHNNQPPPHNSGHNEQRRNNQPPPHNRDHNEQRRNNQPPPRNRDHNEQRRNNQPPPHNSGHNEQRRNNQPPPHNSDRTESAGMHQASALCNRSTHLFDPPNILNCSLTLDTIYAWVSGATVEEKQKLASSTQILTSIPERLTPDNITNAAQIANALLSDQRTTDIAVSVVATVSQLLNASRFNENIGFVLYDNDQFFQSKSFQPSLDTKRRVISANLEENPEIVQFTVSPSADSTMSLNDFACVFWSYSENDWITDGCTKTVSSSGSKGCSCKNKRKANFAILMAYDIDYKYSEALHWISITGCALSVLGLCATALYQIITRKSRGGNPTLLVVTICLSMTVFYLLFVFGINNPIQHRNNDTGVSGENIVPESDHHKYPDEGPCTAFTALLQYFLLATFTWNTLYGINVYMHFHDSVSGTPRWFPKVSMAVGWGLPAVIVGISLGSTYRVDEPLGYRQEEFCWLASVDHKQRFSIMKPMFWGFVLPLLIMLISNTAILLHFLYNICKTDPNLNTSPLKKKILSSFSLAVILGLSWVIGYILLITYDKTLKLILSVVFCLLNTTQANLTMSLDDFACVSWNYTEKDWTTDGCTKNDSPSGCASCSCNNRQKANFAILMAYNMNYKYSEALHWISITGCVLSVLGLCATASYQIITRKSRGGNPTLLVVNVCLSMTVFYLLFVFGINNPIPHKNENVTKVSVQNRDLKYDNSNSDTDGRCTAVTALLQYFLLATFTWNTLYGINVYMLFQSSVSGTPRWFPKVSMAVGWGLPAVIVGISLASTYRVDEPLGYRQEEFCWLASVDTEQRFDFKKPIFWGFVLPVLIMLFSSTAILLHFSYNICKTDPNLNRSRNTPLRKKILSSFTLAVMLGLSWFTGYFLLVTHENKLTIFLSVVFCLLNTTQANLTMSLDDFACVSWNYTEKDWTTDGCTKNDSPSGCASCSCNNRQKANFAILMAYNMNYKYSEALHWISITGCVLSVLGLCATASYQIITRKSRGGNPTLLVVNVCLSMTVFYLLFVFGINNPIPHKNENVTKVSVQNRDLKYDNSNSDTDGRCTAVTALLQYFLLATFTWNTLYGINVYMLFQSSVSGTPRWFPKVSMAVGWGLPAVIVGISLASTYRVDEPLGYRQEEFCWLASVDTEQRFDFKKPIFWGFVLPVLIMLFSSTAILLHFSYNICKTDPNLNRSRNTPLRKKILSSFTLAVMLGLSWFTGYFLLVTHENKLTIFLSVVFCLLNTTQVSGATVEEKQNLASSTQILTSIPERLTPHDITNAAQIVNALLSDQQTAHTTAYDINYNYSKALHWISITGCALSVLGLCATALYQIITRKSRGGNPTLLVVNICTSMTIFYLLFVSGINNPVQHVNVARVFGENIVPESDHHKYPDEGPCTAVTALLQYFLLATFTWNTLYGINVYMLFQSSVSGTPRWFPKVSMAVGWGLPAVIVSISLGSTYHWKAPLNYRQEEFCWLASVDTKQRFDFKKPMFWGFVLPLLIMLISSTTILLHFLYNICKTNPNLNRSRNTPLKKKILSSFTLAVMLGLSWFTGYFLLITREETLKLILSFVFCLLNTTQVLINLYVKNEVNSDHNEQHYNNQPPQHNSDRTEQHHNNQSPPHNSDHNEQHYNNQPPQHNSDRTEQHHNNQFPPHNSDHNEQHHNNQPPQHNSDRTEQHHNNQPPQHNSDRTEQHHNNQPPPHNSDHNEQHYNNQPPQHNSDRTEQHHNNQFPPHNSDHNEQHYNNQPPQHNSDRTEQHHNNQPPPHNSDGTESEYHSISSRYSQSAPQRKS</sequence>
<dbReference type="Pfam" id="PF22261">
    <property type="entry name" value="GPR128_GAIN_subdom_B"/>
    <property type="match status" value="1"/>
</dbReference>
<evidence type="ECO:0000256" key="4">
    <source>
        <dbReference type="ARBA" id="ARBA00023136"/>
    </source>
</evidence>
<dbReference type="PANTHER" id="PTHR47767">
    <property type="entry name" value="ADHESION G PROTEIN-COUPLED RECEPTOR G7"/>
    <property type="match status" value="1"/>
</dbReference>
<feature type="transmembrane region" description="Helical" evidence="7">
    <location>
        <begin position="1934"/>
        <end position="1958"/>
    </location>
</feature>
<feature type="region of interest" description="Disordered" evidence="6">
    <location>
        <begin position="2370"/>
        <end position="2567"/>
    </location>
</feature>
<feature type="region of interest" description="Disordered" evidence="6">
    <location>
        <begin position="40"/>
        <end position="82"/>
    </location>
</feature>
<feature type="transmembrane region" description="Helical" evidence="7">
    <location>
        <begin position="2084"/>
        <end position="2109"/>
    </location>
</feature>
<dbReference type="GO" id="GO:0004930">
    <property type="term" value="F:G protein-coupled receptor activity"/>
    <property type="evidence" value="ECO:0007669"/>
    <property type="project" value="InterPro"/>
</dbReference>
<keyword evidence="4 7" id="KW-0472">Membrane</keyword>
<dbReference type="Proteomes" id="UP000290572">
    <property type="component" value="Unassembled WGS sequence"/>
</dbReference>
<dbReference type="GO" id="GO:0016020">
    <property type="term" value="C:membrane"/>
    <property type="evidence" value="ECO:0007669"/>
    <property type="project" value="UniProtKB-SubCell"/>
</dbReference>
<feature type="transmembrane region" description="Helical" evidence="7">
    <location>
        <begin position="1541"/>
        <end position="1563"/>
    </location>
</feature>
<feature type="transmembrane region" description="Helical" evidence="7">
    <location>
        <begin position="523"/>
        <end position="543"/>
    </location>
</feature>
<dbReference type="InterPro" id="IPR017981">
    <property type="entry name" value="GPCR_2-like_7TM"/>
</dbReference>
<keyword evidence="10" id="KW-0675">Receptor</keyword>
<dbReference type="PANTHER" id="PTHR47767:SF1">
    <property type="entry name" value="ADHESION G PROTEIN-COUPLED RECEPTOR G7"/>
    <property type="match status" value="1"/>
</dbReference>
<gene>
    <name evidence="11" type="ORF">ROHU_012329</name>
    <name evidence="10" type="ORF">ROHU_032837</name>
</gene>
<dbReference type="GO" id="GO:0007166">
    <property type="term" value="P:cell surface receptor signaling pathway"/>
    <property type="evidence" value="ECO:0007669"/>
    <property type="project" value="InterPro"/>
</dbReference>
<feature type="domain" description="G-protein coupled receptors family 2 profile 2" evidence="9">
    <location>
        <begin position="1080"/>
        <end position="1345"/>
    </location>
</feature>
<feature type="transmembrane region" description="Helical" evidence="7">
    <location>
        <begin position="1749"/>
        <end position="1774"/>
    </location>
</feature>
<feature type="domain" description="GAIN-B" evidence="8">
    <location>
        <begin position="916"/>
        <end position="1074"/>
    </location>
</feature>
<feature type="transmembrane region" description="Helical" evidence="7">
    <location>
        <begin position="2211"/>
        <end position="2232"/>
    </location>
</feature>
<feature type="domain" description="G-protein coupled receptors family 2 profile 2" evidence="9">
    <location>
        <begin position="488"/>
        <end position="684"/>
    </location>
</feature>
<proteinExistence type="predicted"/>
<evidence type="ECO:0000313" key="10">
    <source>
        <dbReference type="EMBL" id="RXN06430.1"/>
    </source>
</evidence>
<feature type="transmembrane region" description="Helical" evidence="7">
    <location>
        <begin position="1264"/>
        <end position="1287"/>
    </location>
</feature>
<feature type="compositionally biased region" description="Basic and acidic residues" evidence="6">
    <location>
        <begin position="388"/>
        <end position="397"/>
    </location>
</feature>
<feature type="compositionally biased region" description="Low complexity" evidence="6">
    <location>
        <begin position="48"/>
        <end position="59"/>
    </location>
</feature>
<dbReference type="InterPro" id="IPR053985">
    <property type="entry name" value="GPR128_GAIN_subdom_A"/>
</dbReference>
<dbReference type="InterPro" id="IPR000832">
    <property type="entry name" value="GPCR_2_secretin-like"/>
</dbReference>
<keyword evidence="12" id="KW-1185">Reference proteome</keyword>
<organism evidence="10 12">
    <name type="scientific">Labeo rohita</name>
    <name type="common">Indian major carp</name>
    <name type="synonym">Cyprinus rohita</name>
    <dbReference type="NCBI Taxonomy" id="84645"/>
    <lineage>
        <taxon>Eukaryota</taxon>
        <taxon>Metazoa</taxon>
        <taxon>Chordata</taxon>
        <taxon>Craniata</taxon>
        <taxon>Vertebrata</taxon>
        <taxon>Euteleostomi</taxon>
        <taxon>Actinopterygii</taxon>
        <taxon>Neopterygii</taxon>
        <taxon>Teleostei</taxon>
        <taxon>Ostariophysi</taxon>
        <taxon>Cypriniformes</taxon>
        <taxon>Cyprinidae</taxon>
        <taxon>Labeoninae</taxon>
        <taxon>Labeonini</taxon>
        <taxon>Labeo</taxon>
    </lineage>
</organism>
<dbReference type="EMBL" id="QBIY01013369">
    <property type="protein sequence ID" value="RXN06442.1"/>
    <property type="molecule type" value="Genomic_DNA"/>
</dbReference>
<evidence type="ECO:0000256" key="3">
    <source>
        <dbReference type="ARBA" id="ARBA00022989"/>
    </source>
</evidence>
<dbReference type="Gene3D" id="1.20.1070.10">
    <property type="entry name" value="Rhodopsin 7-helix transmembrane proteins"/>
    <property type="match status" value="6"/>
</dbReference>
<feature type="transmembrane region" description="Helical" evidence="7">
    <location>
        <begin position="170"/>
        <end position="193"/>
    </location>
</feature>
<evidence type="ECO:0000256" key="2">
    <source>
        <dbReference type="ARBA" id="ARBA00022692"/>
    </source>
</evidence>
<name>A0A498LDX6_LABRO</name>
<feature type="region of interest" description="Disordered" evidence="6">
    <location>
        <begin position="292"/>
        <end position="428"/>
    </location>
</feature>
<evidence type="ECO:0000259" key="9">
    <source>
        <dbReference type="PROSITE" id="PS50261"/>
    </source>
</evidence>
<evidence type="ECO:0000313" key="11">
    <source>
        <dbReference type="EMBL" id="RXN06442.1"/>
    </source>
</evidence>
<dbReference type="Pfam" id="PF22259">
    <property type="entry name" value="GPR128_GAIN_subdomA"/>
    <property type="match status" value="2"/>
</dbReference>
<evidence type="ECO:0000313" key="12">
    <source>
        <dbReference type="Proteomes" id="UP000290572"/>
    </source>
</evidence>
<feature type="transmembrane region" description="Helical" evidence="7">
    <location>
        <begin position="1845"/>
        <end position="1866"/>
    </location>
</feature>
<feature type="transmembrane region" description="Helical" evidence="7">
    <location>
        <begin position="1508"/>
        <end position="1529"/>
    </location>
</feature>
<feature type="transmembrane region" description="Helical" evidence="7">
    <location>
        <begin position="665"/>
        <end position="688"/>
    </location>
</feature>
<dbReference type="InterPro" id="IPR057244">
    <property type="entry name" value="GAIN_B"/>
</dbReference>
<evidence type="ECO:0000259" key="8">
    <source>
        <dbReference type="PROSITE" id="PS50221"/>
    </source>
</evidence>
<dbReference type="Pfam" id="PF00002">
    <property type="entry name" value="7tm_2"/>
    <property type="match status" value="6"/>
</dbReference>
<dbReference type="EMBL" id="QBIY01013370">
    <property type="protein sequence ID" value="RXN06430.1"/>
    <property type="molecule type" value="Genomic_DNA"/>
</dbReference>
<keyword evidence="2 7" id="KW-0812">Transmembrane</keyword>
<comment type="caution">
    <text evidence="10">The sequence shown here is derived from an EMBL/GenBank/DDBJ whole genome shotgun (WGS) entry which is preliminary data.</text>
</comment>
<feature type="domain" description="G-protein coupled receptors family 2 profile 2" evidence="9">
    <location>
        <begin position="1413"/>
        <end position="1682"/>
    </location>
</feature>
<feature type="compositionally biased region" description="Basic and acidic residues" evidence="6">
    <location>
        <begin position="761"/>
        <end position="770"/>
    </location>
</feature>
<feature type="transmembrane region" description="Helical" evidence="7">
    <location>
        <begin position="2121"/>
        <end position="2140"/>
    </location>
</feature>
<feature type="transmembrane region" description="Helical" evidence="7">
    <location>
        <begin position="1878"/>
        <end position="1900"/>
    </location>
</feature>
<feature type="compositionally biased region" description="Polar residues" evidence="6">
    <location>
        <begin position="2552"/>
        <end position="2567"/>
    </location>
</feature>
<keyword evidence="3 7" id="KW-1133">Transmembrane helix</keyword>
<feature type="transmembrane region" description="Helical" evidence="7">
    <location>
        <begin position="612"/>
        <end position="633"/>
    </location>
</feature>
<dbReference type="PROSITE" id="PS50261">
    <property type="entry name" value="G_PROTEIN_RECEP_F2_4"/>
    <property type="match status" value="6"/>
</dbReference>
<protein>
    <submittedName>
        <fullName evidence="10">Adhesion G-coupled receptor G7-like protein</fullName>
    </submittedName>
</protein>
<feature type="domain" description="G-protein coupled receptors family 2 profile 2" evidence="9">
    <location>
        <begin position="1750"/>
        <end position="2019"/>
    </location>
</feature>
<feature type="transmembrane region" description="Helical" evidence="7">
    <location>
        <begin position="1786"/>
        <end position="1805"/>
    </location>
</feature>
<feature type="compositionally biased region" description="Basic and acidic residues" evidence="6">
    <location>
        <begin position="372"/>
        <end position="381"/>
    </location>
</feature>
<feature type="compositionally biased region" description="Basic and acidic residues" evidence="6">
    <location>
        <begin position="324"/>
        <end position="333"/>
    </location>
</feature>
<feature type="domain" description="G-protein coupled receptors family 2 profile 2" evidence="9">
    <location>
        <begin position="103"/>
        <end position="279"/>
    </location>
</feature>
<feature type="compositionally biased region" description="Basic and acidic residues" evidence="6">
    <location>
        <begin position="809"/>
        <end position="818"/>
    </location>
</feature>
<dbReference type="InterPro" id="IPR000203">
    <property type="entry name" value="GPS"/>
</dbReference>
<feature type="domain" description="G-protein coupled receptors family 2 profile 2" evidence="9">
    <location>
        <begin position="2085"/>
        <end position="2352"/>
    </location>
</feature>
<dbReference type="SMART" id="SM00303">
    <property type="entry name" value="GPS"/>
    <property type="match status" value="3"/>
</dbReference>
<keyword evidence="5" id="KW-1015">Disulfide bond</keyword>
<feature type="compositionally biased region" description="Basic and acidic residues" evidence="6">
    <location>
        <begin position="356"/>
        <end position="365"/>
    </location>
</feature>
<feature type="compositionally biased region" description="Basic and acidic residues" evidence="6">
    <location>
        <begin position="340"/>
        <end position="349"/>
    </location>
</feature>
<dbReference type="InterPro" id="IPR053986">
    <property type="entry name" value="GPR128_GAIN_subdom_B"/>
</dbReference>
<feature type="transmembrane region" description="Helical" evidence="7">
    <location>
        <begin position="1308"/>
        <end position="1329"/>
    </location>
</feature>
<feature type="transmembrane region" description="Helical" evidence="7">
    <location>
        <begin position="260"/>
        <end position="283"/>
    </location>
</feature>
<feature type="transmembrane region" description="Helical" evidence="7">
    <location>
        <begin position="2178"/>
        <end position="2199"/>
    </location>
</feature>
<feature type="transmembrane region" description="Helical" evidence="7">
    <location>
        <begin position="1597"/>
        <end position="1621"/>
    </location>
</feature>
<accession>A0A498LDX6</accession>
<evidence type="ECO:0000256" key="5">
    <source>
        <dbReference type="ARBA" id="ARBA00023157"/>
    </source>
</evidence>
<feature type="transmembrane region" description="Helical" evidence="7">
    <location>
        <begin position="1979"/>
        <end position="2000"/>
    </location>
</feature>
<feature type="transmembrane region" description="Helical" evidence="7">
    <location>
        <begin position="1207"/>
        <end position="1228"/>
    </location>
</feature>
<feature type="compositionally biased region" description="Basic and acidic residues" evidence="6">
    <location>
        <begin position="777"/>
        <end position="786"/>
    </location>
</feature>
<comment type="subcellular location">
    <subcellularLocation>
        <location evidence="1">Membrane</location>
        <topology evidence="1">Multi-pass membrane protein</topology>
    </subcellularLocation>
</comment>
<feature type="transmembrane region" description="Helical" evidence="7">
    <location>
        <begin position="2268"/>
        <end position="2291"/>
    </location>
</feature>
<feature type="compositionally biased region" description="Basic and acidic residues" evidence="6">
    <location>
        <begin position="295"/>
        <end position="317"/>
    </location>
</feature>
<evidence type="ECO:0000256" key="1">
    <source>
        <dbReference type="ARBA" id="ARBA00004141"/>
    </source>
</evidence>
<dbReference type="InterPro" id="IPR046338">
    <property type="entry name" value="GAIN_dom_sf"/>
</dbReference>
<dbReference type="InterPro" id="IPR053066">
    <property type="entry name" value="ADGR_G7"/>
</dbReference>
<feature type="transmembrane region" description="Helical" evidence="7">
    <location>
        <begin position="1079"/>
        <end position="1103"/>
    </location>
</feature>
<dbReference type="Gene3D" id="2.60.220.50">
    <property type="match status" value="1"/>
</dbReference>
<dbReference type="Pfam" id="PF01825">
    <property type="entry name" value="GPS"/>
    <property type="match status" value="3"/>
</dbReference>
<evidence type="ECO:0000256" key="6">
    <source>
        <dbReference type="SAM" id="MobiDB-lite"/>
    </source>
</evidence>
<feature type="transmembrane region" description="Helical" evidence="7">
    <location>
        <begin position="2312"/>
        <end position="2334"/>
    </location>
</feature>
<feature type="transmembrane region" description="Helical" evidence="7">
    <location>
        <begin position="1449"/>
        <end position="1468"/>
    </location>
</feature>